<accession>A0A6N4RAG3</accession>
<comment type="caution">
    <text evidence="1">The sequence shown here is derived from an EMBL/GenBank/DDBJ whole genome shotgun (WGS) entry which is preliminary data.</text>
</comment>
<proteinExistence type="predicted"/>
<dbReference type="Gene3D" id="2.60.450.10">
    <property type="entry name" value="Lipopolysaccharide (LPS) transport protein A like domain"/>
    <property type="match status" value="1"/>
</dbReference>
<dbReference type="Pfam" id="PF06835">
    <property type="entry name" value="LptC"/>
    <property type="match status" value="1"/>
</dbReference>
<evidence type="ECO:0000313" key="1">
    <source>
        <dbReference type="EMBL" id="TKW60669.1"/>
    </source>
</evidence>
<organism evidence="1 2">
    <name type="scientific">Blastochloris viridis</name>
    <name type="common">Rhodopseudomonas viridis</name>
    <dbReference type="NCBI Taxonomy" id="1079"/>
    <lineage>
        <taxon>Bacteria</taxon>
        <taxon>Pseudomonadati</taxon>
        <taxon>Pseudomonadota</taxon>
        <taxon>Alphaproteobacteria</taxon>
        <taxon>Hyphomicrobiales</taxon>
        <taxon>Blastochloridaceae</taxon>
        <taxon>Blastochloris</taxon>
    </lineage>
</organism>
<gene>
    <name evidence="1" type="ORF">DI628_07150</name>
</gene>
<name>A0A6N4RAG3_BLAVI</name>
<evidence type="ECO:0000313" key="2">
    <source>
        <dbReference type="Proteomes" id="UP000320948"/>
    </source>
</evidence>
<sequence>MLQRRRVIILLLLAAVGILGVILFLNVRPSTMFSLAAPIAKPLTSSSLPQGVSTTLDGPLTQVSGTTLLEKPRYTGQDALGRNWTVQAENALQGGTASSGTYILQQVTAEWSDPKQQTPLTIRAEEGDYSQTSSSIQLTGNVQATGMGLNLTAPQMNADLASRRITASGGSHVTGTVGKEKGGWNIDLKAPNLSADPSSSILLFTGGVRAKLTPIK</sequence>
<dbReference type="AlphaFoldDB" id="A0A6N4RAG3"/>
<reference evidence="1 2" key="1">
    <citation type="journal article" date="2017" name="Nat. Commun.">
        <title>In situ click chemistry generation of cyclooxygenase-2 inhibitors.</title>
        <authorList>
            <person name="Bhardwaj A."/>
            <person name="Kaur J."/>
            <person name="Wuest M."/>
            <person name="Wuest F."/>
        </authorList>
    </citation>
    <scope>NUCLEOTIDE SEQUENCE [LARGE SCALE GENOMIC DNA]</scope>
    <source>
        <strain evidence="1">S2_018_000_R2_106</strain>
    </source>
</reference>
<protein>
    <recommendedName>
        <fullName evidence="3">LPS export ABC transporter periplasmic protein LptC</fullName>
    </recommendedName>
</protein>
<dbReference type="EMBL" id="VAFM01000002">
    <property type="protein sequence ID" value="TKW60669.1"/>
    <property type="molecule type" value="Genomic_DNA"/>
</dbReference>
<dbReference type="InterPro" id="IPR010664">
    <property type="entry name" value="LipoPS_assembly_LptC-rel"/>
</dbReference>
<dbReference type="Proteomes" id="UP000320948">
    <property type="component" value="Unassembled WGS sequence"/>
</dbReference>
<evidence type="ECO:0008006" key="3">
    <source>
        <dbReference type="Google" id="ProtNLM"/>
    </source>
</evidence>